<comment type="caution">
    <text evidence="3">The sequence shown here is derived from an EMBL/GenBank/DDBJ whole genome shotgun (WGS) entry which is preliminary data.</text>
</comment>
<dbReference type="InterPro" id="IPR045853">
    <property type="entry name" value="Pep_chain_release_fac_I_sf"/>
</dbReference>
<evidence type="ECO:0000256" key="1">
    <source>
        <dbReference type="SAM" id="Coils"/>
    </source>
</evidence>
<protein>
    <submittedName>
        <fullName evidence="3">Peptide chain release factor 2</fullName>
    </submittedName>
</protein>
<feature type="non-terminal residue" evidence="3">
    <location>
        <position position="68"/>
    </location>
</feature>
<gene>
    <name evidence="3" type="ORF">CHH61_26425</name>
</gene>
<evidence type="ECO:0000313" key="3">
    <source>
        <dbReference type="EMBL" id="PAF11603.1"/>
    </source>
</evidence>
<proteinExistence type="predicted"/>
<dbReference type="InterPro" id="IPR005139">
    <property type="entry name" value="PCRF"/>
</dbReference>
<dbReference type="GO" id="GO:0006415">
    <property type="term" value="P:translational termination"/>
    <property type="evidence" value="ECO:0007669"/>
    <property type="project" value="InterPro"/>
</dbReference>
<feature type="coiled-coil region" evidence="1">
    <location>
        <begin position="35"/>
        <end position="62"/>
    </location>
</feature>
<dbReference type="EMBL" id="NPBS01000991">
    <property type="protein sequence ID" value="PAF11603.1"/>
    <property type="molecule type" value="Genomic_DNA"/>
</dbReference>
<name>A0A268QU37_SHOCL</name>
<dbReference type="Pfam" id="PF03462">
    <property type="entry name" value="PCRF"/>
    <property type="match status" value="1"/>
</dbReference>
<reference evidence="3 4" key="1">
    <citation type="submission" date="2017-07" db="EMBL/GenBank/DDBJ databases">
        <title>Isolation and whole genome analysis of endospore-forming bacteria from heroin.</title>
        <authorList>
            <person name="Kalinowski J."/>
            <person name="Ahrens B."/>
            <person name="Al-Dilaimi A."/>
            <person name="Winkler A."/>
            <person name="Wibberg D."/>
            <person name="Schleenbecker U."/>
            <person name="Ruckert C."/>
            <person name="Wolfel R."/>
            <person name="Grass G."/>
        </authorList>
    </citation>
    <scope>NUCLEOTIDE SEQUENCE [LARGE SCALE GENOMIC DNA]</scope>
    <source>
        <strain evidence="3 4">7523-2</strain>
    </source>
</reference>
<organism evidence="3 4">
    <name type="scientific">Shouchella clausii</name>
    <name type="common">Alkalihalobacillus clausii</name>
    <dbReference type="NCBI Taxonomy" id="79880"/>
    <lineage>
        <taxon>Bacteria</taxon>
        <taxon>Bacillati</taxon>
        <taxon>Bacillota</taxon>
        <taxon>Bacilli</taxon>
        <taxon>Bacillales</taxon>
        <taxon>Bacillaceae</taxon>
        <taxon>Shouchella</taxon>
    </lineage>
</organism>
<evidence type="ECO:0000313" key="4">
    <source>
        <dbReference type="Proteomes" id="UP000216133"/>
    </source>
</evidence>
<accession>A0A268QU37</accession>
<sequence length="68" mass="8004">MKEARIQQLEGQMTAPDFWDNQNAAQTVINETNALKEMVDQFHELNESYENLQLTYELVKEEEDAELQ</sequence>
<dbReference type="AlphaFoldDB" id="A0A268QU37"/>
<dbReference type="SUPFAM" id="SSF75620">
    <property type="entry name" value="Release factor"/>
    <property type="match status" value="1"/>
</dbReference>
<dbReference type="Proteomes" id="UP000216133">
    <property type="component" value="Unassembled WGS sequence"/>
</dbReference>
<evidence type="ECO:0000259" key="2">
    <source>
        <dbReference type="Pfam" id="PF03462"/>
    </source>
</evidence>
<dbReference type="Gene3D" id="1.20.58.410">
    <property type="entry name" value="Release factor"/>
    <property type="match status" value="1"/>
</dbReference>
<keyword evidence="1" id="KW-0175">Coiled coil</keyword>
<feature type="domain" description="Peptide chain release factor" evidence="2">
    <location>
        <begin position="3"/>
        <end position="68"/>
    </location>
</feature>